<dbReference type="GO" id="GO:0005615">
    <property type="term" value="C:extracellular space"/>
    <property type="evidence" value="ECO:0007669"/>
    <property type="project" value="TreeGrafter"/>
</dbReference>
<dbReference type="Pfam" id="PF13855">
    <property type="entry name" value="LRR_8"/>
    <property type="match status" value="2"/>
</dbReference>
<evidence type="ECO:0000259" key="4">
    <source>
        <dbReference type="Pfam" id="PF01463"/>
    </source>
</evidence>
<dbReference type="InterPro" id="IPR050328">
    <property type="entry name" value="Dev_Immune_Receptor"/>
</dbReference>
<reference evidence="5" key="3">
    <citation type="submission" date="2025-09" db="UniProtKB">
        <authorList>
            <consortium name="Ensembl"/>
        </authorList>
    </citation>
    <scope>IDENTIFICATION</scope>
</reference>
<dbReference type="STRING" id="69293.ENSGACP00000010143"/>
<dbReference type="InParanoid" id="G3NXS3"/>
<sequence length="340" mass="37184">MRPLRQWTGVGGVKLLGSCAGPPHLSGEPLQDVAPADLRCRSRAETLKGELEKADESPGSLLPADKPKQKATCPVNCDCDVSGRGHTKVPRGFATKLQLLDLRSNRFHNLPAGSFPGTSQVVSLHLELCKIHAIEGGAFRGMKNLFYLYLSDNDLTSLEAGAFAGAPRLTYLHLEGNRLVKFPGPGEWSVKSTLSLLPSLFALHLERNAISKLEPTGLLASVAPDLRELYLTNNTITAIAEGALDSAFLGTLHLDSNRLTEMPTHALSEAPNLEEINLSRNSIGWVGPNAFKPISQSLKRLYMDQMGMKKVREVFLNPKCWHCVYLNRSVHLSLSFTLNL</sequence>
<protein>
    <recommendedName>
        <fullName evidence="4">LRRCT domain-containing protein</fullName>
    </recommendedName>
</protein>
<dbReference type="Pfam" id="PF01463">
    <property type="entry name" value="LRRCT"/>
    <property type="match status" value="1"/>
</dbReference>
<dbReference type="InterPro" id="IPR001611">
    <property type="entry name" value="Leu-rich_rpt"/>
</dbReference>
<dbReference type="InterPro" id="IPR003591">
    <property type="entry name" value="Leu-rich_rpt_typical-subtyp"/>
</dbReference>
<proteinExistence type="predicted"/>
<reference evidence="5" key="2">
    <citation type="submission" date="2025-08" db="UniProtKB">
        <authorList>
            <consortium name="Ensembl"/>
        </authorList>
    </citation>
    <scope>IDENTIFICATION</scope>
</reference>
<evidence type="ECO:0000313" key="5">
    <source>
        <dbReference type="Ensembl" id="ENSGACP00000010143.2"/>
    </source>
</evidence>
<dbReference type="GO" id="GO:0031012">
    <property type="term" value="C:extracellular matrix"/>
    <property type="evidence" value="ECO:0007669"/>
    <property type="project" value="TreeGrafter"/>
</dbReference>
<dbReference type="GeneTree" id="ENSGT00940000165277"/>
<reference evidence="5 6" key="1">
    <citation type="journal article" date="2021" name="G3 (Bethesda)">
        <title>Improved contiguity of the threespine stickleback genome using long-read sequencing.</title>
        <authorList>
            <person name="Nath S."/>
            <person name="Shaw D.E."/>
            <person name="White M.A."/>
        </authorList>
    </citation>
    <scope>NUCLEOTIDE SEQUENCE [LARGE SCALE GENOMIC DNA]</scope>
    <source>
        <strain evidence="5 6">Lake Benthic</strain>
    </source>
</reference>
<accession>G3NXS3</accession>
<name>G3NXS3_GASAC</name>
<evidence type="ECO:0000256" key="3">
    <source>
        <dbReference type="ARBA" id="ARBA00022737"/>
    </source>
</evidence>
<organism evidence="5 6">
    <name type="scientific">Gasterosteus aculeatus aculeatus</name>
    <name type="common">three-spined stickleback</name>
    <dbReference type="NCBI Taxonomy" id="481459"/>
    <lineage>
        <taxon>Eukaryota</taxon>
        <taxon>Metazoa</taxon>
        <taxon>Chordata</taxon>
        <taxon>Craniata</taxon>
        <taxon>Vertebrata</taxon>
        <taxon>Euteleostomi</taxon>
        <taxon>Actinopterygii</taxon>
        <taxon>Neopterygii</taxon>
        <taxon>Teleostei</taxon>
        <taxon>Neoteleostei</taxon>
        <taxon>Acanthomorphata</taxon>
        <taxon>Eupercaria</taxon>
        <taxon>Perciformes</taxon>
        <taxon>Cottioidei</taxon>
        <taxon>Gasterosteales</taxon>
        <taxon>Gasterosteidae</taxon>
        <taxon>Gasterosteus</taxon>
    </lineage>
</organism>
<feature type="domain" description="LRRCT" evidence="4">
    <location>
        <begin position="19"/>
        <end position="40"/>
    </location>
</feature>
<keyword evidence="1" id="KW-0433">Leucine-rich repeat</keyword>
<evidence type="ECO:0000256" key="2">
    <source>
        <dbReference type="ARBA" id="ARBA00022729"/>
    </source>
</evidence>
<dbReference type="Gene3D" id="3.80.10.10">
    <property type="entry name" value="Ribonuclease Inhibitor"/>
    <property type="match status" value="1"/>
</dbReference>
<keyword evidence="6" id="KW-1185">Reference proteome</keyword>
<evidence type="ECO:0000256" key="1">
    <source>
        <dbReference type="ARBA" id="ARBA00022614"/>
    </source>
</evidence>
<dbReference type="PROSITE" id="PS51450">
    <property type="entry name" value="LRR"/>
    <property type="match status" value="1"/>
</dbReference>
<dbReference type="AlphaFoldDB" id="G3NXS3"/>
<keyword evidence="2" id="KW-0732">Signal</keyword>
<dbReference type="SMART" id="SM00369">
    <property type="entry name" value="LRR_TYP"/>
    <property type="match status" value="6"/>
</dbReference>
<dbReference type="Proteomes" id="UP000007635">
    <property type="component" value="Chromosome XI"/>
</dbReference>
<dbReference type="PANTHER" id="PTHR24373:SF370">
    <property type="entry name" value="FISH-LIPS, ISOFORM E"/>
    <property type="match status" value="1"/>
</dbReference>
<keyword evidence="3" id="KW-0677">Repeat</keyword>
<evidence type="ECO:0000313" key="6">
    <source>
        <dbReference type="Proteomes" id="UP000007635"/>
    </source>
</evidence>
<dbReference type="eggNOG" id="KOG0619">
    <property type="taxonomic scope" value="Eukaryota"/>
</dbReference>
<dbReference type="Ensembl" id="ENSGACT00000010165.2">
    <property type="protein sequence ID" value="ENSGACP00000010143.2"/>
    <property type="gene ID" value="ENSGACG00000007654.2"/>
</dbReference>
<dbReference type="InterPro" id="IPR032675">
    <property type="entry name" value="LRR_dom_sf"/>
</dbReference>
<dbReference type="SUPFAM" id="SSF52058">
    <property type="entry name" value="L domain-like"/>
    <property type="match status" value="1"/>
</dbReference>
<dbReference type="PANTHER" id="PTHR24373">
    <property type="entry name" value="SLIT RELATED LEUCINE-RICH REPEAT NEURONAL PROTEIN"/>
    <property type="match status" value="1"/>
</dbReference>
<dbReference type="InterPro" id="IPR000483">
    <property type="entry name" value="Cys-rich_flank_reg_C"/>
</dbReference>
<dbReference type="OMA" id="CHITELG"/>